<feature type="region of interest" description="Disordered" evidence="1">
    <location>
        <begin position="1"/>
        <end position="72"/>
    </location>
</feature>
<sequence>MAEAAARAISEQKPPESALDAENQQIAAVGEHQEHHGDASEPDGDRTRGRAARKQQAGQADRDQRRVRKISR</sequence>
<dbReference type="Proteomes" id="UP000262621">
    <property type="component" value="Unassembled WGS sequence"/>
</dbReference>
<keyword evidence="3" id="KW-1185">Reference proteome</keyword>
<organism evidence="2 3">
    <name type="scientific">Micromonospora craniellae</name>
    <dbReference type="NCBI Taxonomy" id="2294034"/>
    <lineage>
        <taxon>Bacteria</taxon>
        <taxon>Bacillati</taxon>
        <taxon>Actinomycetota</taxon>
        <taxon>Actinomycetes</taxon>
        <taxon>Micromonosporales</taxon>
        <taxon>Micromonosporaceae</taxon>
        <taxon>Micromonospora</taxon>
    </lineage>
</organism>
<evidence type="ECO:0000313" key="3">
    <source>
        <dbReference type="Proteomes" id="UP000262621"/>
    </source>
</evidence>
<name>A0A372G2G2_9ACTN</name>
<feature type="compositionally biased region" description="Basic and acidic residues" evidence="1">
    <location>
        <begin position="31"/>
        <end position="48"/>
    </location>
</feature>
<protein>
    <submittedName>
        <fullName evidence="2">Uncharacterized protein</fullName>
    </submittedName>
</protein>
<dbReference type="AlphaFoldDB" id="A0A372G2G2"/>
<evidence type="ECO:0000313" key="2">
    <source>
        <dbReference type="EMBL" id="RFS47251.1"/>
    </source>
</evidence>
<accession>A0A372G2G2</accession>
<comment type="caution">
    <text evidence="2">The sequence shown here is derived from an EMBL/GenBank/DDBJ whole genome shotgun (WGS) entry which is preliminary data.</text>
</comment>
<gene>
    <name evidence="2" type="ORF">D0Q02_06720</name>
</gene>
<reference evidence="2 3" key="1">
    <citation type="submission" date="2018-08" db="EMBL/GenBank/DDBJ databases">
        <title>Verrucosispora craniellae sp. nov., isolated from a marine sponge in the South China Sea.</title>
        <authorList>
            <person name="Li L."/>
            <person name="Lin H.W."/>
        </authorList>
    </citation>
    <scope>NUCLEOTIDE SEQUENCE [LARGE SCALE GENOMIC DNA]</scope>
    <source>
        <strain evidence="2 3">LHW63014</strain>
    </source>
</reference>
<evidence type="ECO:0000256" key="1">
    <source>
        <dbReference type="SAM" id="MobiDB-lite"/>
    </source>
</evidence>
<dbReference type="EMBL" id="QVFU01000004">
    <property type="protein sequence ID" value="RFS47251.1"/>
    <property type="molecule type" value="Genomic_DNA"/>
</dbReference>
<proteinExistence type="predicted"/>